<gene>
    <name evidence="3" type="ORF">HAX54_003510</name>
</gene>
<keyword evidence="1" id="KW-0812">Transmembrane</keyword>
<keyword evidence="1" id="KW-1133">Transmembrane helix</keyword>
<feature type="transmembrane region" description="Helical" evidence="1">
    <location>
        <begin position="80"/>
        <end position="102"/>
    </location>
</feature>
<evidence type="ECO:0000313" key="4">
    <source>
        <dbReference type="Proteomes" id="UP000823775"/>
    </source>
</evidence>
<proteinExistence type="predicted"/>
<evidence type="ECO:0000256" key="1">
    <source>
        <dbReference type="SAM" id="Phobius"/>
    </source>
</evidence>
<dbReference type="EMBL" id="JACEIK010000116">
    <property type="protein sequence ID" value="MCD7450092.1"/>
    <property type="molecule type" value="Genomic_DNA"/>
</dbReference>
<keyword evidence="1" id="KW-0472">Membrane</keyword>
<reference evidence="3 4" key="1">
    <citation type="journal article" date="2021" name="BMC Genomics">
        <title>Datura genome reveals duplications of psychoactive alkaloid biosynthetic genes and high mutation rate following tissue culture.</title>
        <authorList>
            <person name="Rajewski A."/>
            <person name="Carter-House D."/>
            <person name="Stajich J."/>
            <person name="Litt A."/>
        </authorList>
    </citation>
    <scope>NUCLEOTIDE SEQUENCE [LARGE SCALE GENOMIC DNA]</scope>
    <source>
        <strain evidence="3">AR-01</strain>
    </source>
</reference>
<protein>
    <recommendedName>
        <fullName evidence="2">Nodulin-like domain-containing protein</fullName>
    </recommendedName>
</protein>
<dbReference type="InterPro" id="IPR010658">
    <property type="entry name" value="Nodulin-like"/>
</dbReference>
<evidence type="ECO:0000259" key="2">
    <source>
        <dbReference type="Pfam" id="PF06813"/>
    </source>
</evidence>
<sequence length="131" mass="14142">MHTQNRNPRIGRENGASFKETQEVFLKRSMASFCGFDVGSVPVLELAICLGAYPVIKSGMGYNQRQIALLGVAKDLGDSIGFLAGILCEVLPISQAVLFIGVVQNFCWLWSCLADCCSEIAFLASLGALCF</sequence>
<name>A0ABS8RTP3_DATST</name>
<keyword evidence="4" id="KW-1185">Reference proteome</keyword>
<dbReference type="Pfam" id="PF06813">
    <property type="entry name" value="Nodulin-like"/>
    <property type="match status" value="1"/>
</dbReference>
<feature type="domain" description="Nodulin-like" evidence="2">
    <location>
        <begin position="55"/>
        <end position="107"/>
    </location>
</feature>
<accession>A0ABS8RTP3</accession>
<organism evidence="3 4">
    <name type="scientific">Datura stramonium</name>
    <name type="common">Jimsonweed</name>
    <name type="synonym">Common thornapple</name>
    <dbReference type="NCBI Taxonomy" id="4076"/>
    <lineage>
        <taxon>Eukaryota</taxon>
        <taxon>Viridiplantae</taxon>
        <taxon>Streptophyta</taxon>
        <taxon>Embryophyta</taxon>
        <taxon>Tracheophyta</taxon>
        <taxon>Spermatophyta</taxon>
        <taxon>Magnoliopsida</taxon>
        <taxon>eudicotyledons</taxon>
        <taxon>Gunneridae</taxon>
        <taxon>Pentapetalae</taxon>
        <taxon>asterids</taxon>
        <taxon>lamiids</taxon>
        <taxon>Solanales</taxon>
        <taxon>Solanaceae</taxon>
        <taxon>Solanoideae</taxon>
        <taxon>Datureae</taxon>
        <taxon>Datura</taxon>
    </lineage>
</organism>
<comment type="caution">
    <text evidence="3">The sequence shown here is derived from an EMBL/GenBank/DDBJ whole genome shotgun (WGS) entry which is preliminary data.</text>
</comment>
<evidence type="ECO:0000313" key="3">
    <source>
        <dbReference type="EMBL" id="MCD7450092.1"/>
    </source>
</evidence>
<dbReference type="Proteomes" id="UP000823775">
    <property type="component" value="Unassembled WGS sequence"/>
</dbReference>